<evidence type="ECO:0000256" key="2">
    <source>
        <dbReference type="ARBA" id="ARBA00023125"/>
    </source>
</evidence>
<dbReference type="InterPro" id="IPR001034">
    <property type="entry name" value="DeoR_HTH"/>
</dbReference>
<dbReference type="AlphaFoldDB" id="A0A916Z8A8"/>
<organism evidence="5 6">
    <name type="scientific">Paenibacillus nasutitermitis</name>
    <dbReference type="NCBI Taxonomy" id="1652958"/>
    <lineage>
        <taxon>Bacteria</taxon>
        <taxon>Bacillati</taxon>
        <taxon>Bacillota</taxon>
        <taxon>Bacilli</taxon>
        <taxon>Bacillales</taxon>
        <taxon>Paenibacillaceae</taxon>
        <taxon>Paenibacillus</taxon>
    </lineage>
</organism>
<dbReference type="SUPFAM" id="SSF46785">
    <property type="entry name" value="Winged helix' DNA-binding domain"/>
    <property type="match status" value="1"/>
</dbReference>
<keyword evidence="2" id="KW-0238">DNA-binding</keyword>
<dbReference type="InterPro" id="IPR050313">
    <property type="entry name" value="Carb_Metab_HTH_regulators"/>
</dbReference>
<dbReference type="Gene3D" id="3.40.50.1360">
    <property type="match status" value="1"/>
</dbReference>
<dbReference type="SMART" id="SM01134">
    <property type="entry name" value="DeoRC"/>
    <property type="match status" value="1"/>
</dbReference>
<accession>A0A916Z8A8</accession>
<dbReference type="Pfam" id="PF08220">
    <property type="entry name" value="HTH_DeoR"/>
    <property type="match status" value="1"/>
</dbReference>
<evidence type="ECO:0000256" key="3">
    <source>
        <dbReference type="ARBA" id="ARBA00023163"/>
    </source>
</evidence>
<dbReference type="InterPro" id="IPR018356">
    <property type="entry name" value="Tscrpt_reg_HTH_DeoR_CS"/>
</dbReference>
<sequence>MYQEERISAIKQYLEQHQRVSIQDICEIFSISRDTARRDLLKMDELAMIHRTHGGAVLPPASKEIYKYKDRLVRQSGKKRAIGLHAASLVRDGDFILMDASTTVQVTADHLSARDVVVVTNSIDIADALSRKEEVRTYLLGGELNPQHRFLYGQSTIAKLADYQVDKLFLGACGITASGLSYPHEEDGDVKREMIRRADQVIVLADHTKFGQGMFYKIAGLESIDLLITDRQPDQPLMDMLAEHKVELLIVPDVSLDGE</sequence>
<dbReference type="PRINTS" id="PR00037">
    <property type="entry name" value="HTHLACR"/>
</dbReference>
<evidence type="ECO:0000259" key="4">
    <source>
        <dbReference type="PROSITE" id="PS51000"/>
    </source>
</evidence>
<dbReference type="PANTHER" id="PTHR30363:SF51">
    <property type="entry name" value="HTH-TYPE TRANSCRIPTIONAL REPRESSOR GLCR"/>
    <property type="match status" value="1"/>
</dbReference>
<dbReference type="PROSITE" id="PS00894">
    <property type="entry name" value="HTH_DEOR_1"/>
    <property type="match status" value="1"/>
</dbReference>
<dbReference type="Proteomes" id="UP000612456">
    <property type="component" value="Unassembled WGS sequence"/>
</dbReference>
<keyword evidence="1" id="KW-0805">Transcription regulation</keyword>
<feature type="domain" description="HTH deoR-type" evidence="4">
    <location>
        <begin position="3"/>
        <end position="58"/>
    </location>
</feature>
<dbReference type="SMART" id="SM00420">
    <property type="entry name" value="HTH_DEOR"/>
    <property type="match status" value="1"/>
</dbReference>
<evidence type="ECO:0000313" key="5">
    <source>
        <dbReference type="EMBL" id="GGD81167.1"/>
    </source>
</evidence>
<name>A0A916Z8A8_9BACL</name>
<dbReference type="Pfam" id="PF00455">
    <property type="entry name" value="DeoRC"/>
    <property type="match status" value="1"/>
</dbReference>
<proteinExistence type="predicted"/>
<dbReference type="GO" id="GO:0003677">
    <property type="term" value="F:DNA binding"/>
    <property type="evidence" value="ECO:0007669"/>
    <property type="project" value="UniProtKB-KW"/>
</dbReference>
<dbReference type="GO" id="GO:0003700">
    <property type="term" value="F:DNA-binding transcription factor activity"/>
    <property type="evidence" value="ECO:0007669"/>
    <property type="project" value="InterPro"/>
</dbReference>
<comment type="caution">
    <text evidence="5">The sequence shown here is derived from an EMBL/GenBank/DDBJ whole genome shotgun (WGS) entry which is preliminary data.</text>
</comment>
<dbReference type="SUPFAM" id="SSF100950">
    <property type="entry name" value="NagB/RpiA/CoA transferase-like"/>
    <property type="match status" value="1"/>
</dbReference>
<gene>
    <name evidence="5" type="primary">glcR</name>
    <name evidence="5" type="ORF">GCM10010911_44130</name>
</gene>
<dbReference type="InterPro" id="IPR014036">
    <property type="entry name" value="DeoR-like_C"/>
</dbReference>
<dbReference type="RefSeq" id="WP_188994967.1">
    <property type="nucleotide sequence ID" value="NZ_BMHP01000003.1"/>
</dbReference>
<keyword evidence="6" id="KW-1185">Reference proteome</keyword>
<reference evidence="5" key="2">
    <citation type="submission" date="2020-09" db="EMBL/GenBank/DDBJ databases">
        <authorList>
            <person name="Sun Q."/>
            <person name="Zhou Y."/>
        </authorList>
    </citation>
    <scope>NUCLEOTIDE SEQUENCE</scope>
    <source>
        <strain evidence="5">CGMCC 1.15178</strain>
    </source>
</reference>
<keyword evidence="3" id="KW-0804">Transcription</keyword>
<reference evidence="5" key="1">
    <citation type="journal article" date="2014" name="Int. J. Syst. Evol. Microbiol.">
        <title>Complete genome sequence of Corynebacterium casei LMG S-19264T (=DSM 44701T), isolated from a smear-ripened cheese.</title>
        <authorList>
            <consortium name="US DOE Joint Genome Institute (JGI-PGF)"/>
            <person name="Walter F."/>
            <person name="Albersmeier A."/>
            <person name="Kalinowski J."/>
            <person name="Ruckert C."/>
        </authorList>
    </citation>
    <scope>NUCLEOTIDE SEQUENCE</scope>
    <source>
        <strain evidence="5">CGMCC 1.15178</strain>
    </source>
</reference>
<dbReference type="PROSITE" id="PS51000">
    <property type="entry name" value="HTH_DEOR_2"/>
    <property type="match status" value="1"/>
</dbReference>
<dbReference type="InterPro" id="IPR036390">
    <property type="entry name" value="WH_DNA-bd_sf"/>
</dbReference>
<evidence type="ECO:0000256" key="1">
    <source>
        <dbReference type="ARBA" id="ARBA00023015"/>
    </source>
</evidence>
<dbReference type="PANTHER" id="PTHR30363">
    <property type="entry name" value="HTH-TYPE TRANSCRIPTIONAL REGULATOR SRLR-RELATED"/>
    <property type="match status" value="1"/>
</dbReference>
<evidence type="ECO:0000313" key="6">
    <source>
        <dbReference type="Proteomes" id="UP000612456"/>
    </source>
</evidence>
<dbReference type="InterPro" id="IPR037171">
    <property type="entry name" value="NagB/RpiA_transferase-like"/>
</dbReference>
<dbReference type="InterPro" id="IPR036388">
    <property type="entry name" value="WH-like_DNA-bd_sf"/>
</dbReference>
<protein>
    <submittedName>
        <fullName evidence="5">HTH-type transcriptional repressor GlcR</fullName>
    </submittedName>
</protein>
<dbReference type="EMBL" id="BMHP01000003">
    <property type="protein sequence ID" value="GGD81167.1"/>
    <property type="molecule type" value="Genomic_DNA"/>
</dbReference>
<dbReference type="Gene3D" id="1.10.10.10">
    <property type="entry name" value="Winged helix-like DNA-binding domain superfamily/Winged helix DNA-binding domain"/>
    <property type="match status" value="1"/>
</dbReference>